<dbReference type="Pfam" id="PF00069">
    <property type="entry name" value="Pkinase"/>
    <property type="match status" value="1"/>
</dbReference>
<protein>
    <recommendedName>
        <fullName evidence="1">Protein kinase domain-containing protein</fullName>
    </recommendedName>
</protein>
<organism evidence="2 3">
    <name type="scientific">Stentor coeruleus</name>
    <dbReference type="NCBI Taxonomy" id="5963"/>
    <lineage>
        <taxon>Eukaryota</taxon>
        <taxon>Sar</taxon>
        <taxon>Alveolata</taxon>
        <taxon>Ciliophora</taxon>
        <taxon>Postciliodesmatophora</taxon>
        <taxon>Heterotrichea</taxon>
        <taxon>Heterotrichida</taxon>
        <taxon>Stentoridae</taxon>
        <taxon>Stentor</taxon>
    </lineage>
</organism>
<dbReference type="Proteomes" id="UP000187209">
    <property type="component" value="Unassembled WGS sequence"/>
</dbReference>
<dbReference type="SUPFAM" id="SSF56112">
    <property type="entry name" value="Protein kinase-like (PK-like)"/>
    <property type="match status" value="1"/>
</dbReference>
<comment type="caution">
    <text evidence="2">The sequence shown here is derived from an EMBL/GenBank/DDBJ whole genome shotgun (WGS) entry which is preliminary data.</text>
</comment>
<evidence type="ECO:0000313" key="3">
    <source>
        <dbReference type="Proteomes" id="UP000187209"/>
    </source>
</evidence>
<dbReference type="InterPro" id="IPR000719">
    <property type="entry name" value="Prot_kinase_dom"/>
</dbReference>
<proteinExistence type="predicted"/>
<sequence length="373" mass="43970">MDLKCLDGQCSDTASRIIVCNGEKSIYCQTHADKHSEACINICNKYNLYRKIERNSKKDLIDKLLLLKENTNKEIKSLTASYDSICTFLNKIFNDSFKSMENYLNFCDKQIQAISDKNKSIVFYSVSKPIKAAIDCDQLDIEIKEYCLAEIVNLNFENLDIKKIIKDSSIMYLPQDLFNDLKIIDIKLLEFSDQNMNFMLDFNNVIKKDSISYKTISENYKEITFNGIYKGEHAFIREIYYDYKVSNEKIFQIVNSYIQLSLARSSENCFIEFYGYQLSNECLYLVTKYFPKNIEEVIEEFNVKRKVFDEELIISMFTKILNSFYTMKQLGIFYCDIRPDNFYVDENLNIKIIPSNYSKYFDTEIIDEKLILK</sequence>
<evidence type="ECO:0000259" key="1">
    <source>
        <dbReference type="PROSITE" id="PS50011"/>
    </source>
</evidence>
<dbReference type="PROSITE" id="PS50011">
    <property type="entry name" value="PROTEIN_KINASE_DOM"/>
    <property type="match status" value="1"/>
</dbReference>
<dbReference type="AlphaFoldDB" id="A0A1R2D0G4"/>
<dbReference type="GO" id="GO:0005524">
    <property type="term" value="F:ATP binding"/>
    <property type="evidence" value="ECO:0007669"/>
    <property type="project" value="InterPro"/>
</dbReference>
<dbReference type="InterPro" id="IPR011009">
    <property type="entry name" value="Kinase-like_dom_sf"/>
</dbReference>
<evidence type="ECO:0000313" key="2">
    <source>
        <dbReference type="EMBL" id="OMJ94723.1"/>
    </source>
</evidence>
<accession>A0A1R2D0G4</accession>
<feature type="domain" description="Protein kinase" evidence="1">
    <location>
        <begin position="200"/>
        <end position="373"/>
    </location>
</feature>
<dbReference type="GO" id="GO:0004672">
    <property type="term" value="F:protein kinase activity"/>
    <property type="evidence" value="ECO:0007669"/>
    <property type="project" value="InterPro"/>
</dbReference>
<gene>
    <name evidence="2" type="ORF">SteCoe_2064</name>
</gene>
<dbReference type="EMBL" id="MPUH01000022">
    <property type="protein sequence ID" value="OMJ94723.1"/>
    <property type="molecule type" value="Genomic_DNA"/>
</dbReference>
<keyword evidence="3" id="KW-1185">Reference proteome</keyword>
<name>A0A1R2D0G4_9CILI</name>
<dbReference type="Gene3D" id="1.10.510.10">
    <property type="entry name" value="Transferase(Phosphotransferase) domain 1"/>
    <property type="match status" value="1"/>
</dbReference>
<reference evidence="2 3" key="1">
    <citation type="submission" date="2016-11" db="EMBL/GenBank/DDBJ databases">
        <title>The macronuclear genome of Stentor coeruleus: a giant cell with tiny introns.</title>
        <authorList>
            <person name="Slabodnick M."/>
            <person name="Ruby J.G."/>
            <person name="Reiff S.B."/>
            <person name="Swart E.C."/>
            <person name="Gosai S."/>
            <person name="Prabakaran S."/>
            <person name="Witkowska E."/>
            <person name="Larue G.E."/>
            <person name="Fisher S."/>
            <person name="Freeman R.M."/>
            <person name="Gunawardena J."/>
            <person name="Chu W."/>
            <person name="Stover N.A."/>
            <person name="Gregory B.D."/>
            <person name="Nowacki M."/>
            <person name="Derisi J."/>
            <person name="Roy S.W."/>
            <person name="Marshall W.F."/>
            <person name="Sood P."/>
        </authorList>
    </citation>
    <scope>NUCLEOTIDE SEQUENCE [LARGE SCALE GENOMIC DNA]</scope>
    <source>
        <strain evidence="2">WM001</strain>
    </source>
</reference>